<dbReference type="EMBL" id="CAKLDM010000001">
    <property type="protein sequence ID" value="CAH0537814.1"/>
    <property type="molecule type" value="Genomic_DNA"/>
</dbReference>
<keyword evidence="2 3" id="KW-0732">Signal</keyword>
<evidence type="ECO:0000313" key="5">
    <source>
        <dbReference type="Proteomes" id="UP000838748"/>
    </source>
</evidence>
<feature type="chain" id="PRO_5044932265" description="UPF0319 protein VMF7928_01367" evidence="3">
    <location>
        <begin position="22"/>
        <end position="213"/>
    </location>
</feature>
<sequence length="213" mass="24016" precursor="true">MKFIKPASFLLAMVFSTFAMAKVTITVPDTVELLAANSETPQMEGSMFSSNKTIVLPNGDNQIVFKYAPYFDQGKKRITVESQAIIAKFNAKDAKLHFVFNKYNTLSQAQKNINNLQWNLVDQNDNKLVVEQDRLIKEGVQIGRDYPREAQDYNTKGGPAAIVTALTLTQRALKQGELKEVTGKNTAEEMLHFWYAKADAATKAKFKKYVEQH</sequence>
<dbReference type="RefSeq" id="WP_237360700.1">
    <property type="nucleotide sequence ID" value="NZ_CAKLDM010000001.1"/>
</dbReference>
<keyword evidence="5" id="KW-1185">Reference proteome</keyword>
<comment type="caution">
    <text evidence="4">The sequence shown here is derived from an EMBL/GenBank/DDBJ whole genome shotgun (WGS) entry which is preliminary data.</text>
</comment>
<evidence type="ECO:0000256" key="2">
    <source>
        <dbReference type="ARBA" id="ARBA00022729"/>
    </source>
</evidence>
<proteinExistence type="inferred from homology"/>
<dbReference type="PANTHER" id="PTHR38108">
    <property type="entry name" value="UPF0319 PROTEIN YCCT"/>
    <property type="match status" value="1"/>
</dbReference>
<evidence type="ECO:0000313" key="4">
    <source>
        <dbReference type="EMBL" id="CAH0537814.1"/>
    </source>
</evidence>
<dbReference type="InterPro" id="IPR018635">
    <property type="entry name" value="UPF0319"/>
</dbReference>
<evidence type="ECO:0000256" key="3">
    <source>
        <dbReference type="HAMAP-Rule" id="MF_00789"/>
    </source>
</evidence>
<dbReference type="Pfam" id="PF09829">
    <property type="entry name" value="DUF2057"/>
    <property type="match status" value="1"/>
</dbReference>
<dbReference type="Proteomes" id="UP000838748">
    <property type="component" value="Unassembled WGS sequence"/>
</dbReference>
<dbReference type="PANTHER" id="PTHR38108:SF1">
    <property type="entry name" value="UPF0319 PROTEIN YCCT"/>
    <property type="match status" value="1"/>
</dbReference>
<protein>
    <recommendedName>
        <fullName evidence="3">UPF0319 protein VMF7928_01367</fullName>
    </recommendedName>
</protein>
<feature type="signal peptide" evidence="3">
    <location>
        <begin position="1"/>
        <end position="21"/>
    </location>
</feature>
<gene>
    <name evidence="4" type="ORF">VMF7928_01367</name>
</gene>
<comment type="similarity">
    <text evidence="1 3">Belongs to the UPF0319 family.</text>
</comment>
<dbReference type="HAMAP" id="MF_00789">
    <property type="entry name" value="UPF0319"/>
    <property type="match status" value="1"/>
</dbReference>
<name>A0ABN8E3A2_9VIBR</name>
<organism evidence="4 5">
    <name type="scientific">Vibrio marisflavi CECT 7928</name>
    <dbReference type="NCBI Taxonomy" id="634439"/>
    <lineage>
        <taxon>Bacteria</taxon>
        <taxon>Pseudomonadati</taxon>
        <taxon>Pseudomonadota</taxon>
        <taxon>Gammaproteobacteria</taxon>
        <taxon>Vibrionales</taxon>
        <taxon>Vibrionaceae</taxon>
        <taxon>Vibrio</taxon>
    </lineage>
</organism>
<evidence type="ECO:0000256" key="1">
    <source>
        <dbReference type="ARBA" id="ARBA00008490"/>
    </source>
</evidence>
<reference evidence="4" key="1">
    <citation type="submission" date="2021-11" db="EMBL/GenBank/DDBJ databases">
        <authorList>
            <person name="Rodrigo-Torres L."/>
            <person name="Arahal R. D."/>
            <person name="Lucena T."/>
        </authorList>
    </citation>
    <scope>NUCLEOTIDE SEQUENCE</scope>
    <source>
        <strain evidence="4">CECT 7928</strain>
    </source>
</reference>
<accession>A0ABN8E3A2</accession>